<dbReference type="GO" id="GO:0003824">
    <property type="term" value="F:catalytic activity"/>
    <property type="evidence" value="ECO:0007669"/>
    <property type="project" value="UniProtKB-ARBA"/>
</dbReference>
<evidence type="ECO:0000313" key="3">
    <source>
        <dbReference type="EMBL" id="EXU74081.1"/>
    </source>
</evidence>
<evidence type="ECO:0000256" key="1">
    <source>
        <dbReference type="ARBA" id="ARBA00022656"/>
    </source>
</evidence>
<proteinExistence type="predicted"/>
<feature type="compositionally biased region" description="Basic and acidic residues" evidence="2">
    <location>
        <begin position="201"/>
        <end position="218"/>
    </location>
</feature>
<dbReference type="AlphaFoldDB" id="A0A014LWV7"/>
<reference evidence="3 4" key="1">
    <citation type="submission" date="2014-02" db="EMBL/GenBank/DDBJ databases">
        <title>Draft genome of Erwinia mallotivora strain BT-MARDI, a papaya dieback pathogen.</title>
        <authorList>
            <person name="Redzuan R."/>
            <person name="Abu Bakar N."/>
            <person name="Badrun R."/>
            <person name="Mohd Raih M.F."/>
            <person name="Rozano L."/>
            <person name="Mat Amin N."/>
        </authorList>
    </citation>
    <scope>NUCLEOTIDE SEQUENCE [LARGE SCALE GENOMIC DNA]</scope>
    <source>
        <strain evidence="3 4">BT-MARDI</strain>
    </source>
</reference>
<evidence type="ECO:0000256" key="2">
    <source>
        <dbReference type="SAM" id="MobiDB-lite"/>
    </source>
</evidence>
<name>A0A014LWV7_9GAMM</name>
<feature type="compositionally biased region" description="Polar residues" evidence="2">
    <location>
        <begin position="1"/>
        <end position="24"/>
    </location>
</feature>
<dbReference type="PATRIC" id="fig|69222.5.peg.3907"/>
<dbReference type="STRING" id="69222.BG55_19145"/>
<comment type="caution">
    <text evidence="3">The sequence shown here is derived from an EMBL/GenBank/DDBJ whole genome shotgun (WGS) entry which is preliminary data.</text>
</comment>
<feature type="region of interest" description="Disordered" evidence="2">
    <location>
        <begin position="177"/>
        <end position="218"/>
    </location>
</feature>
<evidence type="ECO:0000313" key="4">
    <source>
        <dbReference type="Proteomes" id="UP000019918"/>
    </source>
</evidence>
<dbReference type="GO" id="GO:0090729">
    <property type="term" value="F:toxin activity"/>
    <property type="evidence" value="ECO:0007669"/>
    <property type="project" value="UniProtKB-KW"/>
</dbReference>
<dbReference type="EMBL" id="JFHN01000067">
    <property type="protein sequence ID" value="EXU74081.1"/>
    <property type="molecule type" value="Genomic_DNA"/>
</dbReference>
<keyword evidence="4" id="KW-1185">Reference proteome</keyword>
<organism evidence="3 4">
    <name type="scientific">Erwinia mallotivora</name>
    <dbReference type="NCBI Taxonomy" id="69222"/>
    <lineage>
        <taxon>Bacteria</taxon>
        <taxon>Pseudomonadati</taxon>
        <taxon>Pseudomonadota</taxon>
        <taxon>Gammaproteobacteria</taxon>
        <taxon>Enterobacterales</taxon>
        <taxon>Erwiniaceae</taxon>
        <taxon>Erwinia</taxon>
    </lineage>
</organism>
<protein>
    <submittedName>
        <fullName evidence="3">Uncharacterized protein</fullName>
    </submittedName>
</protein>
<keyword evidence="1" id="KW-0800">Toxin</keyword>
<feature type="region of interest" description="Disordered" evidence="2">
    <location>
        <begin position="1"/>
        <end position="25"/>
    </location>
</feature>
<dbReference type="Pfam" id="PF13332">
    <property type="entry name" value="Fil_haemagg_2"/>
    <property type="match status" value="1"/>
</dbReference>
<dbReference type="InterPro" id="IPR025157">
    <property type="entry name" value="Hemagglutinin_rpt"/>
</dbReference>
<sequence>MDSGGTVSLSSGRDTTLSGAQVSGNRVVAEVGRDLSISSQQDSDKYDSTQSSFGAGGSFTFGTMTGSGYVNASRDRMHSSYDSVQEQSGLYAGNGGFDVTVGNHTQLNGGVIASTADAEKNTLDTGTLGFSDIATKRITKRRTRGSGSAAARRWAASLPVTWQTRCWRARAAGTCGGHDAVGGIGRHDSGARRGQSAAGRGDAESRRGGCERQHQPDL</sequence>
<gene>
    <name evidence="3" type="ORF">BG55_19145</name>
</gene>
<dbReference type="Proteomes" id="UP000019918">
    <property type="component" value="Unassembled WGS sequence"/>
</dbReference>
<accession>A0A014LWV7</accession>